<organism evidence="2 3">
    <name type="scientific">Pseudolysobacter antarcticus</name>
    <dbReference type="NCBI Taxonomy" id="2511995"/>
    <lineage>
        <taxon>Bacteria</taxon>
        <taxon>Pseudomonadati</taxon>
        <taxon>Pseudomonadota</taxon>
        <taxon>Gammaproteobacteria</taxon>
        <taxon>Lysobacterales</taxon>
        <taxon>Rhodanobacteraceae</taxon>
        <taxon>Pseudolysobacter</taxon>
    </lineage>
</organism>
<dbReference type="RefSeq" id="WP_129833180.1">
    <property type="nucleotide sequence ID" value="NZ_CP035704.1"/>
</dbReference>
<feature type="transmembrane region" description="Helical" evidence="1">
    <location>
        <begin position="35"/>
        <end position="57"/>
    </location>
</feature>
<dbReference type="Gene3D" id="2.60.120.260">
    <property type="entry name" value="Galactose-binding domain-like"/>
    <property type="match status" value="1"/>
</dbReference>
<gene>
    <name evidence="2" type="ORF">ELE36_10780</name>
</gene>
<dbReference type="AlphaFoldDB" id="A0A411HJT1"/>
<evidence type="ECO:0008006" key="4">
    <source>
        <dbReference type="Google" id="ProtNLM"/>
    </source>
</evidence>
<protein>
    <recommendedName>
        <fullName evidence="4">CBM-cenC domain-containing protein</fullName>
    </recommendedName>
</protein>
<accession>A0A411HJT1</accession>
<keyword evidence="1" id="KW-1133">Transmembrane helix</keyword>
<dbReference type="OrthoDB" id="5955989at2"/>
<dbReference type="Proteomes" id="UP000291562">
    <property type="component" value="Chromosome"/>
</dbReference>
<keyword evidence="3" id="KW-1185">Reference proteome</keyword>
<dbReference type="EMBL" id="CP035704">
    <property type="protein sequence ID" value="QBB70799.1"/>
    <property type="molecule type" value="Genomic_DNA"/>
</dbReference>
<evidence type="ECO:0000313" key="3">
    <source>
        <dbReference type="Proteomes" id="UP000291562"/>
    </source>
</evidence>
<keyword evidence="1" id="KW-0812">Transmembrane</keyword>
<keyword evidence="1" id="KW-0472">Membrane</keyword>
<evidence type="ECO:0000313" key="2">
    <source>
        <dbReference type="EMBL" id="QBB70799.1"/>
    </source>
</evidence>
<proteinExistence type="predicted"/>
<evidence type="ECO:0000256" key="1">
    <source>
        <dbReference type="SAM" id="Phobius"/>
    </source>
</evidence>
<name>A0A411HJT1_9GAMM</name>
<reference evidence="2 3" key="1">
    <citation type="submission" date="2019-01" db="EMBL/GenBank/DDBJ databases">
        <title>Pseudolysobacter antarctica gen. nov., sp. nov., isolated from Fildes Peninsula, Antarctica.</title>
        <authorList>
            <person name="Wei Z."/>
            <person name="Peng F."/>
        </authorList>
    </citation>
    <scope>NUCLEOTIDE SEQUENCE [LARGE SCALE GENOMIC DNA]</scope>
    <source>
        <strain evidence="2 3">AQ6-296</strain>
    </source>
</reference>
<sequence length="212" mass="22839">MPTIHEQNRTVHNATAAGIVATCHVSLSRNRSMKLIVMLSVLLGFSASSFAAEIALVNPGFETPMQGEDIPGWTQLQHAGIAAYEMGIDSKIFHGGKHSFRMKRIAEQMYGLLEQTVPVVGVGGKDIELSAMLRSEGVGKEGWRLSVNFMTGSGDILTQANSAIVTGTKKSWRRVVLLAKAPAGTTSISVGLLLQDRGTIWADDIHLRAVEK</sequence>
<dbReference type="KEGG" id="xbc:ELE36_10780"/>